<name>A0A1T4T666_9GAMM</name>
<protein>
    <submittedName>
        <fullName evidence="1">Uncharacterized protein</fullName>
    </submittedName>
</protein>
<proteinExistence type="predicted"/>
<dbReference type="EMBL" id="FUWP01000009">
    <property type="protein sequence ID" value="SKA35903.1"/>
    <property type="molecule type" value="Genomic_DNA"/>
</dbReference>
<sequence length="386" mass="44765">MAKIVGYKFEDNDPDINFLKARFGGDLSIFNSEYEREHRPGSIYGFSSFELLPVLCEHPEWLEGYWCDLLEKSQGLLSRWSTEEQHKIYTFLHNKEHTIATVDAEVLESYSQFESLMKSFSQRVSGDCTLTTREVSQIIRELESVFFAFIDEGENKRIYTTGCNVTSGYEVYGYHIAATKAAVLIRWLFRYFSTPREGFNTGYFILTPFCYALVAGAMNRKNKHQLERESKSKDVQDINVRKHLPDSVDQFVLQKIAGGSNTIKLANLFRDTYIKAWVYHKLMTCEDGRFLTQKSLVIDLQYEYQKLIDLLPPNVYKQLLTNKDKGDSDATYNRILKEIRSPACIINKYKTLGLESPMDTMIRRQFGAPSDLEKAIMQERMRNFLG</sequence>
<dbReference type="AlphaFoldDB" id="A0A1T4T666"/>
<reference evidence="1 2" key="1">
    <citation type="submission" date="2017-02" db="EMBL/GenBank/DDBJ databases">
        <authorList>
            <person name="Peterson S.W."/>
        </authorList>
    </citation>
    <scope>NUCLEOTIDE SEQUENCE [LARGE SCALE GENOMIC DNA]</scope>
    <source>
        <strain evidence="1 2">CECT 9189</strain>
    </source>
</reference>
<evidence type="ECO:0000313" key="1">
    <source>
        <dbReference type="EMBL" id="SKA35903.1"/>
    </source>
</evidence>
<dbReference type="RefSeq" id="WP_080174808.1">
    <property type="nucleotide sequence ID" value="NZ_AP024854.1"/>
</dbReference>
<accession>A0A1T4T666</accession>
<evidence type="ECO:0000313" key="2">
    <source>
        <dbReference type="Proteomes" id="UP000191116"/>
    </source>
</evidence>
<dbReference type="Proteomes" id="UP000191116">
    <property type="component" value="Unassembled WGS sequence"/>
</dbReference>
<organism evidence="1 2">
    <name type="scientific">Photobacterium toruni</name>
    <dbReference type="NCBI Taxonomy" id="1935446"/>
    <lineage>
        <taxon>Bacteria</taxon>
        <taxon>Pseudomonadati</taxon>
        <taxon>Pseudomonadota</taxon>
        <taxon>Gammaproteobacteria</taxon>
        <taxon>Vibrionales</taxon>
        <taxon>Vibrionaceae</taxon>
        <taxon>Photobacterium</taxon>
    </lineage>
</organism>
<gene>
    <name evidence="1" type="ORF">CZ814_01992</name>
</gene>